<reference evidence="3" key="1">
    <citation type="journal article" date="2023" name="G3 (Bethesda)">
        <title>A reference genome for the long-term kleptoplast-retaining sea slug Elysia crispata morphotype clarki.</title>
        <authorList>
            <person name="Eastman K.E."/>
            <person name="Pendleton A.L."/>
            <person name="Shaikh M.A."/>
            <person name="Suttiyut T."/>
            <person name="Ogas R."/>
            <person name="Tomko P."/>
            <person name="Gavelis G."/>
            <person name="Widhalm J.R."/>
            <person name="Wisecaver J.H."/>
        </authorList>
    </citation>
    <scope>NUCLEOTIDE SEQUENCE</scope>
    <source>
        <strain evidence="3">ECLA1</strain>
    </source>
</reference>
<evidence type="ECO:0000313" key="3">
    <source>
        <dbReference type="EMBL" id="KAK3794842.1"/>
    </source>
</evidence>
<dbReference type="SUPFAM" id="SSF48726">
    <property type="entry name" value="Immunoglobulin"/>
    <property type="match status" value="1"/>
</dbReference>
<feature type="signal peptide" evidence="1">
    <location>
        <begin position="1"/>
        <end position="23"/>
    </location>
</feature>
<name>A0AAE1AVX7_9GAST</name>
<evidence type="ECO:0000256" key="1">
    <source>
        <dbReference type="SAM" id="SignalP"/>
    </source>
</evidence>
<dbReference type="Proteomes" id="UP001283361">
    <property type="component" value="Unassembled WGS sequence"/>
</dbReference>
<accession>A0AAE1AVX7</accession>
<organism evidence="3 4">
    <name type="scientific">Elysia crispata</name>
    <name type="common">lettuce slug</name>
    <dbReference type="NCBI Taxonomy" id="231223"/>
    <lineage>
        <taxon>Eukaryota</taxon>
        <taxon>Metazoa</taxon>
        <taxon>Spiralia</taxon>
        <taxon>Lophotrochozoa</taxon>
        <taxon>Mollusca</taxon>
        <taxon>Gastropoda</taxon>
        <taxon>Heterobranchia</taxon>
        <taxon>Euthyneura</taxon>
        <taxon>Panpulmonata</taxon>
        <taxon>Sacoglossa</taxon>
        <taxon>Placobranchoidea</taxon>
        <taxon>Plakobranchidae</taxon>
        <taxon>Elysia</taxon>
    </lineage>
</organism>
<keyword evidence="4" id="KW-1185">Reference proteome</keyword>
<gene>
    <name evidence="3" type="ORF">RRG08_017328</name>
</gene>
<dbReference type="PROSITE" id="PS50835">
    <property type="entry name" value="IG_LIKE"/>
    <property type="match status" value="1"/>
</dbReference>
<dbReference type="AlphaFoldDB" id="A0AAE1AVX7"/>
<comment type="caution">
    <text evidence="3">The sequence shown here is derived from an EMBL/GenBank/DDBJ whole genome shotgun (WGS) entry which is preliminary data.</text>
</comment>
<keyword evidence="1" id="KW-0732">Signal</keyword>
<dbReference type="EMBL" id="JAWDGP010001090">
    <property type="protein sequence ID" value="KAK3794842.1"/>
    <property type="molecule type" value="Genomic_DNA"/>
</dbReference>
<feature type="domain" description="Ig-like" evidence="2">
    <location>
        <begin position="38"/>
        <end position="106"/>
    </location>
</feature>
<dbReference type="InterPro" id="IPR036179">
    <property type="entry name" value="Ig-like_dom_sf"/>
</dbReference>
<evidence type="ECO:0000259" key="2">
    <source>
        <dbReference type="PROSITE" id="PS50835"/>
    </source>
</evidence>
<protein>
    <recommendedName>
        <fullName evidence="2">Ig-like domain-containing protein</fullName>
    </recommendedName>
</protein>
<proteinExistence type="predicted"/>
<evidence type="ECO:0000313" key="4">
    <source>
        <dbReference type="Proteomes" id="UP001283361"/>
    </source>
</evidence>
<feature type="chain" id="PRO_5041907913" description="Ig-like domain-containing protein" evidence="1">
    <location>
        <begin position="24"/>
        <end position="222"/>
    </location>
</feature>
<dbReference type="InterPro" id="IPR007110">
    <property type="entry name" value="Ig-like_dom"/>
</dbReference>
<sequence length="222" mass="25353">MGAKVILTVALCLVWLIVDMVLAEENYQQWSEQSYIDEPFSFYCNDTLYPVFVNPDDNLIWRRHGHDAAVKDDDHFELGLLSGIQNMKLTIKMVTDEMSGIYFCEIYGPSGDFVGRIVKGLNIGGHKYHDFLDKYQSHVITGVITAASVLFVVLSVCAIDHFRYVSPEDRLEKLAAKEERYRQKGDENNGGYDNLAIGMNDFDDEPNNHANNKFQNEINTHF</sequence>